<keyword evidence="4" id="KW-0150">Chloroplast</keyword>
<dbReference type="EMBL" id="CAMXCT030000278">
    <property type="protein sequence ID" value="CAL4763851.1"/>
    <property type="molecule type" value="Genomic_DNA"/>
</dbReference>
<evidence type="ECO:0000256" key="6">
    <source>
        <dbReference type="ARBA" id="ARBA00022991"/>
    </source>
</evidence>
<evidence type="ECO:0000313" key="9">
    <source>
        <dbReference type="EMBL" id="CAL1129914.1"/>
    </source>
</evidence>
<evidence type="ECO:0000256" key="5">
    <source>
        <dbReference type="ARBA" id="ARBA00022640"/>
    </source>
</evidence>
<comment type="subcellular location">
    <subcellularLocation>
        <location evidence="2">Plastid</location>
        <location evidence="2">Chloroplast</location>
    </subcellularLocation>
</comment>
<dbReference type="Gene3D" id="1.40.10.10">
    <property type="entry name" value="Peridinin-chlorophyll A binding"/>
    <property type="match status" value="1"/>
</dbReference>
<evidence type="ECO:0000256" key="2">
    <source>
        <dbReference type="ARBA" id="ARBA00004229"/>
    </source>
</evidence>
<keyword evidence="6" id="KW-0157">Chromophore</keyword>
<dbReference type="EMBL" id="CAMXCT010000278">
    <property type="protein sequence ID" value="CAI3976539.1"/>
    <property type="molecule type" value="Genomic_DNA"/>
</dbReference>
<dbReference type="Pfam" id="PF02429">
    <property type="entry name" value="PCP"/>
    <property type="match status" value="1"/>
</dbReference>
<dbReference type="Proteomes" id="UP001152797">
    <property type="component" value="Unassembled WGS sequence"/>
</dbReference>
<feature type="non-terminal residue" evidence="8">
    <location>
        <position position="1"/>
    </location>
</feature>
<comment type="function">
    <text evidence="1">Water-soluble antenna for capture of solar energy in the blue-green range. Peridinin is an asymmetric carotenoid.</text>
</comment>
<dbReference type="SUPFAM" id="SSF48608">
    <property type="entry name" value="Peridinin-chlorophyll protein"/>
    <property type="match status" value="1"/>
</dbReference>
<protein>
    <submittedName>
        <fullName evidence="10">Peridinin-chlorophyll a-binding protein, chloroplastic (PCP)</fullName>
    </submittedName>
</protein>
<keyword evidence="11" id="KW-1185">Reference proteome</keyword>
<proteinExistence type="predicted"/>
<evidence type="ECO:0000256" key="3">
    <source>
        <dbReference type="ARBA" id="ARBA00022494"/>
    </source>
</evidence>
<keyword evidence="5" id="KW-0934">Plastid</keyword>
<evidence type="ECO:0000313" key="10">
    <source>
        <dbReference type="EMBL" id="CAL4763851.1"/>
    </source>
</evidence>
<keyword evidence="7" id="KW-0437">Light-harvesting polypeptide</keyword>
<evidence type="ECO:0000256" key="1">
    <source>
        <dbReference type="ARBA" id="ARBA00004098"/>
    </source>
</evidence>
<dbReference type="GO" id="GO:0016168">
    <property type="term" value="F:chlorophyll binding"/>
    <property type="evidence" value="ECO:0007669"/>
    <property type="project" value="UniProtKB-KW"/>
</dbReference>
<gene>
    <name evidence="8" type="ORF">C1SCF055_LOCUS4748</name>
</gene>
<evidence type="ECO:0000256" key="4">
    <source>
        <dbReference type="ARBA" id="ARBA00022528"/>
    </source>
</evidence>
<organism evidence="8">
    <name type="scientific">Cladocopium goreaui</name>
    <dbReference type="NCBI Taxonomy" id="2562237"/>
    <lineage>
        <taxon>Eukaryota</taxon>
        <taxon>Sar</taxon>
        <taxon>Alveolata</taxon>
        <taxon>Dinophyceae</taxon>
        <taxon>Suessiales</taxon>
        <taxon>Symbiodiniaceae</taxon>
        <taxon>Cladocopium</taxon>
    </lineage>
</organism>
<reference evidence="8" key="1">
    <citation type="submission" date="2022-10" db="EMBL/GenBank/DDBJ databases">
        <authorList>
            <person name="Chen Y."/>
            <person name="Dougan E. K."/>
            <person name="Chan C."/>
            <person name="Rhodes N."/>
            <person name="Thang M."/>
        </authorList>
    </citation>
    <scope>NUCLEOTIDE SEQUENCE</scope>
</reference>
<dbReference type="InterPro" id="IPR003376">
    <property type="entry name" value="Peridinin-chlorophyll-bd_prot"/>
</dbReference>
<comment type="caution">
    <text evidence="8">The sequence shown here is derived from an EMBL/GenBank/DDBJ whole genome shotgun (WGS) entry which is preliminary data.</text>
</comment>
<dbReference type="AlphaFoldDB" id="A0A9P1BNF7"/>
<dbReference type="InterPro" id="IPR036550">
    <property type="entry name" value="Peridinin-chlorophyll-bd_sf"/>
</dbReference>
<accession>A0A9P1BNF7</accession>
<name>A0A9P1BNF7_9DINO</name>
<dbReference type="GO" id="GO:0030076">
    <property type="term" value="C:light-harvesting complex"/>
    <property type="evidence" value="ECO:0007669"/>
    <property type="project" value="UniProtKB-KW"/>
</dbReference>
<evidence type="ECO:0000313" key="11">
    <source>
        <dbReference type="Proteomes" id="UP001152797"/>
    </source>
</evidence>
<dbReference type="OrthoDB" id="444051at2759"/>
<evidence type="ECO:0000256" key="7">
    <source>
        <dbReference type="ARBA" id="ARBA00023243"/>
    </source>
</evidence>
<sequence length="135" mass="14596">DAAEAHHKAIGSISGPNGVTSRADWDAVNAAIGRVVASVPKAKVMAVYDSVTAITDPGVPAYMKSLVNGPDAEKAYQGLVKDSWNSRMLLKRTRWPRPVLLQLCLLETKLVKLQKPCPMHPTLSSRTLIGCQTFT</sequence>
<dbReference type="EMBL" id="CAMXCT020000278">
    <property type="protein sequence ID" value="CAL1129914.1"/>
    <property type="molecule type" value="Genomic_DNA"/>
</dbReference>
<dbReference type="GO" id="GO:0009507">
    <property type="term" value="C:chloroplast"/>
    <property type="evidence" value="ECO:0007669"/>
    <property type="project" value="UniProtKB-SubCell"/>
</dbReference>
<keyword evidence="3" id="KW-0148">Chlorophyll</keyword>
<reference evidence="9" key="2">
    <citation type="submission" date="2024-04" db="EMBL/GenBank/DDBJ databases">
        <authorList>
            <person name="Chen Y."/>
            <person name="Shah S."/>
            <person name="Dougan E. K."/>
            <person name="Thang M."/>
            <person name="Chan C."/>
        </authorList>
    </citation>
    <scope>NUCLEOTIDE SEQUENCE [LARGE SCALE GENOMIC DNA]</scope>
</reference>
<evidence type="ECO:0000313" key="8">
    <source>
        <dbReference type="EMBL" id="CAI3976539.1"/>
    </source>
</evidence>